<comment type="caution">
    <text evidence="3">The sequence shown here is derived from an EMBL/GenBank/DDBJ whole genome shotgun (WGS) entry which is preliminary data.</text>
</comment>
<dbReference type="GO" id="GO:0016779">
    <property type="term" value="F:nucleotidyltransferase activity"/>
    <property type="evidence" value="ECO:0007669"/>
    <property type="project" value="UniProtKB-KW"/>
</dbReference>
<dbReference type="SUPFAM" id="SSF53448">
    <property type="entry name" value="Nucleotide-diphospho-sugar transferases"/>
    <property type="match status" value="1"/>
</dbReference>
<feature type="domain" description="HD/PDEase" evidence="2">
    <location>
        <begin position="219"/>
        <end position="327"/>
    </location>
</feature>
<organism evidence="3 4">
    <name type="scientific">Desulfocucumis palustris</name>
    <dbReference type="NCBI Taxonomy" id="1898651"/>
    <lineage>
        <taxon>Bacteria</taxon>
        <taxon>Bacillati</taxon>
        <taxon>Bacillota</taxon>
        <taxon>Clostridia</taxon>
        <taxon>Eubacteriales</taxon>
        <taxon>Desulfocucumaceae</taxon>
        <taxon>Desulfocucumis</taxon>
    </lineage>
</organism>
<name>A0A2L2XFV2_9FIRM</name>
<dbReference type="AlphaFoldDB" id="A0A2L2XFV2"/>
<feature type="coiled-coil region" evidence="1">
    <location>
        <begin position="335"/>
        <end position="362"/>
    </location>
</feature>
<dbReference type="Pfam" id="PF01966">
    <property type="entry name" value="HD"/>
    <property type="match status" value="1"/>
</dbReference>
<keyword evidence="1" id="KW-0175">Coiled coil</keyword>
<sequence length="378" mass="41536">MRRGGKIAALLLAAGYSSRMGEFKPLLPLGERTVIETAVHSFLRAGVEDVRVVLGHRAEQLATVTGNTGIKTVLNENYPQGMYSSVKAGVKSLGPGVEAFFLLPVDNPLIKRRTLEELIRTRRETRADITYPCFEVERGHPPLISTRLTEAILSWDRQGGLRSLLEEYDSKAVDVEVIDQGTLMDMDTPEDYRLLTEYYNRKDIPTVRECRAIFKKFAVPEGVVAHCRAVAVLSEKMARLLNGAGCNVDTALVETSALLHDLARGRSDHAGAGADILRELGFPRVAEIVASHMDIIPSGGRIPVEAELVYLADKMVKGDMPVTLEVRFAETRGRLAGDQAALKAAEKRLENAENIKSRVEAALGMTLEKLLVKGSIYE</sequence>
<dbReference type="InterPro" id="IPR029044">
    <property type="entry name" value="Nucleotide-diphossugar_trans"/>
</dbReference>
<evidence type="ECO:0000256" key="1">
    <source>
        <dbReference type="SAM" id="Coils"/>
    </source>
</evidence>
<dbReference type="PANTHER" id="PTHR43777">
    <property type="entry name" value="MOLYBDENUM COFACTOR CYTIDYLYLTRANSFERASE"/>
    <property type="match status" value="1"/>
</dbReference>
<dbReference type="InterPro" id="IPR006675">
    <property type="entry name" value="HDIG_dom"/>
</dbReference>
<keyword evidence="3" id="KW-0808">Transferase</keyword>
<dbReference type="SMART" id="SM00471">
    <property type="entry name" value="HDc"/>
    <property type="match status" value="1"/>
</dbReference>
<dbReference type="NCBIfam" id="NF045665">
    <property type="entry name" value="NTPtran_DVU1551"/>
    <property type="match status" value="1"/>
</dbReference>
<dbReference type="InterPro" id="IPR003607">
    <property type="entry name" value="HD/PDEase_dom"/>
</dbReference>
<dbReference type="InterPro" id="IPR054703">
    <property type="entry name" value="Mop-rel"/>
</dbReference>
<dbReference type="InterPro" id="IPR006674">
    <property type="entry name" value="HD_domain"/>
</dbReference>
<evidence type="ECO:0000259" key="2">
    <source>
        <dbReference type="SMART" id="SM00471"/>
    </source>
</evidence>
<evidence type="ECO:0000313" key="3">
    <source>
        <dbReference type="EMBL" id="GBF35217.1"/>
    </source>
</evidence>
<dbReference type="Pfam" id="PF12804">
    <property type="entry name" value="NTP_transf_3"/>
    <property type="match status" value="1"/>
</dbReference>
<dbReference type="SUPFAM" id="SSF109604">
    <property type="entry name" value="HD-domain/PDEase-like"/>
    <property type="match status" value="1"/>
</dbReference>
<dbReference type="NCBIfam" id="TIGR00277">
    <property type="entry name" value="HDIG"/>
    <property type="match status" value="1"/>
</dbReference>
<dbReference type="Gene3D" id="1.10.3210.10">
    <property type="entry name" value="Hypothetical protein af1432"/>
    <property type="match status" value="1"/>
</dbReference>
<dbReference type="Proteomes" id="UP000239549">
    <property type="component" value="Unassembled WGS sequence"/>
</dbReference>
<dbReference type="CDD" id="cd00077">
    <property type="entry name" value="HDc"/>
    <property type="match status" value="1"/>
</dbReference>
<dbReference type="PANTHER" id="PTHR43777:SF1">
    <property type="entry name" value="MOLYBDENUM COFACTOR CYTIDYLYLTRANSFERASE"/>
    <property type="match status" value="1"/>
</dbReference>
<reference evidence="4" key="1">
    <citation type="submission" date="2018-02" db="EMBL/GenBank/DDBJ databases">
        <title>Genome sequence of Desulfocucumis palustris strain NAW-5.</title>
        <authorList>
            <person name="Watanabe M."/>
            <person name="Kojima H."/>
            <person name="Fukui M."/>
        </authorList>
    </citation>
    <scope>NUCLEOTIDE SEQUENCE [LARGE SCALE GENOMIC DNA]</scope>
    <source>
        <strain evidence="4">NAW-5</strain>
    </source>
</reference>
<gene>
    <name evidence="3" type="ORF">DCCM_4340</name>
</gene>
<protein>
    <submittedName>
        <fullName evidence="3">CTP:molybdopterin cytidylyltransferase</fullName>
    </submittedName>
</protein>
<accession>A0A2L2XFV2</accession>
<dbReference type="OrthoDB" id="285216at2"/>
<dbReference type="EMBL" id="BFAV01000157">
    <property type="protein sequence ID" value="GBF35217.1"/>
    <property type="molecule type" value="Genomic_DNA"/>
</dbReference>
<dbReference type="CDD" id="cd04182">
    <property type="entry name" value="GT_2_like_f"/>
    <property type="match status" value="1"/>
</dbReference>
<keyword evidence="4" id="KW-1185">Reference proteome</keyword>
<evidence type="ECO:0000313" key="4">
    <source>
        <dbReference type="Proteomes" id="UP000239549"/>
    </source>
</evidence>
<dbReference type="RefSeq" id="WP_104373304.1">
    <property type="nucleotide sequence ID" value="NZ_BFAV01000157.1"/>
</dbReference>
<keyword evidence="3" id="KW-0548">Nucleotidyltransferase</keyword>
<dbReference type="InterPro" id="IPR025877">
    <property type="entry name" value="MobA-like_NTP_Trfase"/>
</dbReference>
<dbReference type="Gene3D" id="3.90.550.10">
    <property type="entry name" value="Spore Coat Polysaccharide Biosynthesis Protein SpsA, Chain A"/>
    <property type="match status" value="1"/>
</dbReference>
<proteinExistence type="predicted"/>